<evidence type="ECO:0000313" key="2">
    <source>
        <dbReference type="EMBL" id="MBF0636427.1"/>
    </source>
</evidence>
<dbReference type="InterPro" id="IPR029058">
    <property type="entry name" value="AB_hydrolase_fold"/>
</dbReference>
<proteinExistence type="predicted"/>
<gene>
    <name evidence="2" type="ORF">INT08_04440</name>
</gene>
<organism evidence="2 3">
    <name type="scientific">Prosthecochloris ethylica</name>
    <dbReference type="NCBI Taxonomy" id="2743976"/>
    <lineage>
        <taxon>Bacteria</taxon>
        <taxon>Pseudomonadati</taxon>
        <taxon>Chlorobiota</taxon>
        <taxon>Chlorobiia</taxon>
        <taxon>Chlorobiales</taxon>
        <taxon>Chlorobiaceae</taxon>
        <taxon>Prosthecochloris</taxon>
    </lineage>
</organism>
<dbReference type="InterPro" id="IPR003140">
    <property type="entry name" value="PLipase/COase/thioEstase"/>
</dbReference>
<dbReference type="Proteomes" id="UP000619838">
    <property type="component" value="Unassembled WGS sequence"/>
</dbReference>
<name>A0ABR9XRA7_9CHLB</name>
<sequence length="218" mass="23859">MNQRLTHESHISVSICGRYLVDIPDGKGPFPLLLGFHGYGQTAEDELDVLRGIAAGSGWCCCAPEALHQFYARGGRYGCSWMTSRNRQLRIGENLSYVNAVLEELHDRYPLDSTLVLHGFSQGTAMAVRTALLAERAPAAVMLCGGDVPAEYGALERLRRVHLARGRRDPLYTPERFSRDEARLTAAGVAGGTVVYDASHVCSGEYIDAASSFLRSIR</sequence>
<accession>A0ABR9XRA7</accession>
<dbReference type="Gene3D" id="3.40.50.1820">
    <property type="entry name" value="alpha/beta hydrolase"/>
    <property type="match status" value="1"/>
</dbReference>
<comment type="caution">
    <text evidence="2">The sequence shown here is derived from an EMBL/GenBank/DDBJ whole genome shotgun (WGS) entry which is preliminary data.</text>
</comment>
<dbReference type="SUPFAM" id="SSF53474">
    <property type="entry name" value="alpha/beta-Hydrolases"/>
    <property type="match status" value="1"/>
</dbReference>
<feature type="domain" description="Phospholipase/carboxylesterase/thioesterase" evidence="1">
    <location>
        <begin position="83"/>
        <end position="214"/>
    </location>
</feature>
<dbReference type="EMBL" id="JADGII010000005">
    <property type="protein sequence ID" value="MBF0636427.1"/>
    <property type="molecule type" value="Genomic_DNA"/>
</dbReference>
<protein>
    <submittedName>
        <fullName evidence="2">Phospholipase</fullName>
    </submittedName>
</protein>
<keyword evidence="3" id="KW-1185">Reference proteome</keyword>
<dbReference type="RefSeq" id="WP_175187211.1">
    <property type="nucleotide sequence ID" value="NZ_JABVZQ010000005.1"/>
</dbReference>
<reference evidence="2 3" key="1">
    <citation type="journal article" date="2020" name="Microorganisms">
        <title>Simultaneous Genome Sequencing of Prosthecochloris ethylica and Desulfuromonas acetoxidans within a Syntrophic Mixture Reveals Unique Pili and Protein Interactions.</title>
        <authorList>
            <person name="Kyndt J.A."/>
            <person name="Van Beeumen J.J."/>
            <person name="Meyer T.E."/>
        </authorList>
    </citation>
    <scope>NUCLEOTIDE SEQUENCE [LARGE SCALE GENOMIC DNA]</scope>
    <source>
        <strain evidence="2 3">N3</strain>
    </source>
</reference>
<evidence type="ECO:0000313" key="3">
    <source>
        <dbReference type="Proteomes" id="UP000619838"/>
    </source>
</evidence>
<evidence type="ECO:0000259" key="1">
    <source>
        <dbReference type="Pfam" id="PF02230"/>
    </source>
</evidence>
<dbReference type="Pfam" id="PF02230">
    <property type="entry name" value="Abhydrolase_2"/>
    <property type="match status" value="1"/>
</dbReference>